<organism evidence="1 2">
    <name type="scientific">Paenibacillus hodogayensis</name>
    <dbReference type="NCBI Taxonomy" id="279208"/>
    <lineage>
        <taxon>Bacteria</taxon>
        <taxon>Bacillati</taxon>
        <taxon>Bacillota</taxon>
        <taxon>Bacilli</taxon>
        <taxon>Bacillales</taxon>
        <taxon>Paenibacillaceae</taxon>
        <taxon>Paenibacillus</taxon>
    </lineage>
</organism>
<evidence type="ECO:0000313" key="2">
    <source>
        <dbReference type="Proteomes" id="UP001589619"/>
    </source>
</evidence>
<dbReference type="PANTHER" id="PTHR48098:SF1">
    <property type="entry name" value="DIACYLGLYCEROL ACYLTRANSFERASE_MYCOLYLTRANSFERASE AG85A"/>
    <property type="match status" value="1"/>
</dbReference>
<dbReference type="InterPro" id="IPR029058">
    <property type="entry name" value="AB_hydrolase_fold"/>
</dbReference>
<dbReference type="SUPFAM" id="SSF53474">
    <property type="entry name" value="alpha/beta-Hydrolases"/>
    <property type="match status" value="1"/>
</dbReference>
<comment type="caution">
    <text evidence="1">The sequence shown here is derived from an EMBL/GenBank/DDBJ whole genome shotgun (WGS) entry which is preliminary data.</text>
</comment>
<sequence length="265" mass="29536">MALIECNFWSDTLGTHSTMLVIVPNRRYVRQPGQSGDSERTLPEGKLPTLYLLHGLGDDHTSWLRRTRVEEYANAVGVAVVMPNAGRSFYANMDRGHDYWTFVGRELPYVAQSLFPLSGRREDCFVAGNSMGGYGAFKLALAYPDRFAAAASLSGVLDIAYRADPQWREFVNIFGDLNALAGSPNDLLHLADRAAASGGPVPLLYQCCGTADFLYEHNERFAAHARRLGLPLAYDEEKESHNWAYWDRQIARVIDWLPIDSASTS</sequence>
<protein>
    <submittedName>
        <fullName evidence="1">Alpha/beta hydrolase family protein</fullName>
    </submittedName>
</protein>
<reference evidence="1 2" key="1">
    <citation type="submission" date="2024-09" db="EMBL/GenBank/DDBJ databases">
        <authorList>
            <person name="Sun Q."/>
            <person name="Mori K."/>
        </authorList>
    </citation>
    <scope>NUCLEOTIDE SEQUENCE [LARGE SCALE GENOMIC DNA]</scope>
    <source>
        <strain evidence="1 2">JCM 12520</strain>
    </source>
</reference>
<gene>
    <name evidence="1" type="ORF">ACFFNY_16270</name>
</gene>
<dbReference type="InterPro" id="IPR000801">
    <property type="entry name" value="Esterase-like"/>
</dbReference>
<dbReference type="GO" id="GO:0016787">
    <property type="term" value="F:hydrolase activity"/>
    <property type="evidence" value="ECO:0007669"/>
    <property type="project" value="UniProtKB-KW"/>
</dbReference>
<dbReference type="Gene3D" id="3.40.50.1820">
    <property type="entry name" value="alpha/beta hydrolase"/>
    <property type="match status" value="1"/>
</dbReference>
<keyword evidence="2" id="KW-1185">Reference proteome</keyword>
<dbReference type="PANTHER" id="PTHR48098">
    <property type="entry name" value="ENTEROCHELIN ESTERASE-RELATED"/>
    <property type="match status" value="1"/>
</dbReference>
<name>A0ABV5VXU3_9BACL</name>
<proteinExistence type="predicted"/>
<accession>A0ABV5VXU3</accession>
<dbReference type="Pfam" id="PF00756">
    <property type="entry name" value="Esterase"/>
    <property type="match status" value="1"/>
</dbReference>
<dbReference type="InterPro" id="IPR050583">
    <property type="entry name" value="Mycobacterial_A85_antigen"/>
</dbReference>
<keyword evidence="1" id="KW-0378">Hydrolase</keyword>
<dbReference type="EMBL" id="JBHMAG010000012">
    <property type="protein sequence ID" value="MFB9753122.1"/>
    <property type="molecule type" value="Genomic_DNA"/>
</dbReference>
<dbReference type="RefSeq" id="WP_344902294.1">
    <property type="nucleotide sequence ID" value="NZ_BAAAYO010000001.1"/>
</dbReference>
<evidence type="ECO:0000313" key="1">
    <source>
        <dbReference type="EMBL" id="MFB9753122.1"/>
    </source>
</evidence>
<dbReference type="Proteomes" id="UP001589619">
    <property type="component" value="Unassembled WGS sequence"/>
</dbReference>